<reference evidence="2 3" key="1">
    <citation type="submission" date="2017-06" db="EMBL/GenBank/DDBJ databases">
        <authorList>
            <person name="Kim H.J."/>
            <person name="Triplett B.A."/>
        </authorList>
    </citation>
    <scope>NUCLEOTIDE SEQUENCE [LARGE SCALE GENOMIC DNA]</scope>
    <source>
        <strain evidence="2 3">DSM 25597</strain>
    </source>
</reference>
<keyword evidence="1" id="KW-0812">Transmembrane</keyword>
<dbReference type="AlphaFoldDB" id="A0A238YY38"/>
<evidence type="ECO:0000313" key="3">
    <source>
        <dbReference type="Proteomes" id="UP000198379"/>
    </source>
</evidence>
<dbReference type="Proteomes" id="UP000198379">
    <property type="component" value="Unassembled WGS sequence"/>
</dbReference>
<feature type="transmembrane region" description="Helical" evidence="1">
    <location>
        <begin position="69"/>
        <end position="93"/>
    </location>
</feature>
<proteinExistence type="predicted"/>
<feature type="transmembrane region" description="Helical" evidence="1">
    <location>
        <begin position="6"/>
        <end position="22"/>
    </location>
</feature>
<organism evidence="2 3">
    <name type="scientific">Dokdonia pacifica</name>
    <dbReference type="NCBI Taxonomy" id="1627892"/>
    <lineage>
        <taxon>Bacteria</taxon>
        <taxon>Pseudomonadati</taxon>
        <taxon>Bacteroidota</taxon>
        <taxon>Flavobacteriia</taxon>
        <taxon>Flavobacteriales</taxon>
        <taxon>Flavobacteriaceae</taxon>
        <taxon>Dokdonia</taxon>
    </lineage>
</organism>
<name>A0A238YY38_9FLAO</name>
<accession>A0A238YY38</accession>
<keyword evidence="1" id="KW-0472">Membrane</keyword>
<keyword evidence="1" id="KW-1133">Transmembrane helix</keyword>
<evidence type="ECO:0000256" key="1">
    <source>
        <dbReference type="SAM" id="Phobius"/>
    </source>
</evidence>
<protein>
    <recommendedName>
        <fullName evidence="4">Amino acid permease</fullName>
    </recommendedName>
</protein>
<sequence>MLFIFIFSFDFNFKFLFLTFITMKKNRTLLIIGLFLFVQMGVVRILALFPDFIENYYSNGLYPIISKGFRYVFGWLPFSFGDLMYATLIVIILREIVLLFKRRFRTWKSFAVRTLAIASIVYGAFHLLWGMNYYRLPLHESLGIESEYTTEELVTLTQKLIAKSNALHSQLAANDTIKVTVPLSQSEIFDQTVHGYGALQSQFPTLDYPPKSIKVSLLSYPLSVMGYSGYLNPITNEAQINGLVPNYRHAVISCHEQAHQLGYAKENEANFVGVLASINNENAYFQYAGSIFALRYCFNDVFRRDSELAEELRDQIHPGIFKNYKEASDFWNEMDNPLEPVFKLFYSNYLKANNQPAGIKSYSYMVALLVNYNKSFPSAL</sequence>
<evidence type="ECO:0008006" key="4">
    <source>
        <dbReference type="Google" id="ProtNLM"/>
    </source>
</evidence>
<dbReference type="InterPro" id="IPR024294">
    <property type="entry name" value="DUF3810"/>
</dbReference>
<dbReference type="EMBL" id="FZNY01000002">
    <property type="protein sequence ID" value="SNR75553.1"/>
    <property type="molecule type" value="Genomic_DNA"/>
</dbReference>
<evidence type="ECO:0000313" key="2">
    <source>
        <dbReference type="EMBL" id="SNR75553.1"/>
    </source>
</evidence>
<keyword evidence="3" id="KW-1185">Reference proteome</keyword>
<gene>
    <name evidence="2" type="ORF">SAMN06265376_102422</name>
</gene>
<feature type="transmembrane region" description="Helical" evidence="1">
    <location>
        <begin position="114"/>
        <end position="134"/>
    </location>
</feature>
<feature type="transmembrane region" description="Helical" evidence="1">
    <location>
        <begin position="29"/>
        <end position="49"/>
    </location>
</feature>
<dbReference type="Pfam" id="PF12725">
    <property type="entry name" value="DUF3810"/>
    <property type="match status" value="1"/>
</dbReference>